<feature type="region of interest" description="Disordered" evidence="1">
    <location>
        <begin position="498"/>
        <end position="606"/>
    </location>
</feature>
<feature type="compositionally biased region" description="Basic and acidic residues" evidence="1">
    <location>
        <begin position="498"/>
        <end position="512"/>
    </location>
</feature>
<feature type="region of interest" description="Disordered" evidence="1">
    <location>
        <begin position="905"/>
        <end position="929"/>
    </location>
</feature>
<name>A0A8S5PX59_9CAUD</name>
<accession>A0A8S5PX59</accession>
<evidence type="ECO:0000256" key="1">
    <source>
        <dbReference type="SAM" id="MobiDB-lite"/>
    </source>
</evidence>
<feature type="region of interest" description="Disordered" evidence="1">
    <location>
        <begin position="690"/>
        <end position="721"/>
    </location>
</feature>
<reference evidence="2" key="1">
    <citation type="journal article" date="2021" name="Proc. Natl. Acad. Sci. U.S.A.">
        <title>A Catalog of Tens of Thousands of Viruses from Human Metagenomes Reveals Hidden Associations with Chronic Diseases.</title>
        <authorList>
            <person name="Tisza M.J."/>
            <person name="Buck C.B."/>
        </authorList>
    </citation>
    <scope>NUCLEOTIDE SEQUENCE</scope>
    <source>
        <strain evidence="2">Ctgsk7</strain>
    </source>
</reference>
<protein>
    <submittedName>
        <fullName evidence="2">Uncharacterized protein</fullName>
    </submittedName>
</protein>
<dbReference type="EMBL" id="BK015533">
    <property type="protein sequence ID" value="DAE11458.1"/>
    <property type="molecule type" value="Genomic_DNA"/>
</dbReference>
<sequence>MSDVYNIRKGYFNPYQNIQSGSFQTRLDEPTYLGFALDFGAFLRSYLPGNWTSDSFVSTNYDELPQALFCPPSNYDEDWNARTSYCAYSYLMDRNENLRAAMLIEFLAGWDELQREYQYYFQEISGLSTLLKPNPKDGIRVKDGKIKIKCIEGIDLKVKYLLNLYRKIAWDDTYQRWVLPDIYRYFKFYIYISEVRTFHESNLGEQNQVSNSVTSKLGQKLTGALSDKLLGGAIPGLSAGSAEEMILSVANGLAPTIKIECSMCEFVLDSWLEDGYSINNDKAEETTFEISVKNINVDSYYHLEGFDRMISDMYDRVLSKRIAEEFLDGNPEVPYDSYANRSMMLPEADKVHSYDPNAQSGSSRTWINNMINWGKAFVTNLVKDKINDLKTMNIVGSLSLTGIINAIQSKDLVTVFGAVRSAFQKNTGIVGYSELTGKDLMTNLVKGIASSTATSPEQEALVEAAKDMLKDPYQIEISSQLSDEEILQRLANYQLKDTYDKSTGNDRSHATELDGGPDGNLVPNNSDAEAPDMNLVPNKYEGDRSEATELDGGPDGNLTPNAHNPEKPDMDMTPNKYEGDRSLSTDLDGGPEGELTPNIHDPEHADMDMTENTTDIDRSEATNLDGGPEGALTPNIHDPEHPDMDLVPNKYDGDRSEATDLDGGPDGSLTENIHNPGHPDMDLIENGYEGDRSEATDLDGGPTGDLTPNIHDPEHPVMDLTENTSDLDRSTATDLDGGPYGSLTDNIHNPAHEDMVLTENKVPAQVPLFDLVENKPEAHVIDMSLTENKNDIESPDIVSLTPNSGRANKIEKQLEKFESQAGTPKIDKLEPTVKEQAIPSISTTLTETKIKEDTSIESTTMTSNIVDILNDTLSLGTLTLNKPKVQEENTMKLVENKPVVEKPTMQLVSNRYEGDRSLATDLDGGQQIK</sequence>
<organism evidence="2">
    <name type="scientific">Myoviridae sp. ctgsk7</name>
    <dbReference type="NCBI Taxonomy" id="2825151"/>
    <lineage>
        <taxon>Viruses</taxon>
        <taxon>Duplodnaviria</taxon>
        <taxon>Heunggongvirae</taxon>
        <taxon>Uroviricota</taxon>
        <taxon>Caudoviricetes</taxon>
    </lineage>
</organism>
<evidence type="ECO:0000313" key="2">
    <source>
        <dbReference type="EMBL" id="DAE11458.1"/>
    </source>
</evidence>
<proteinExistence type="predicted"/>
<feature type="region of interest" description="Disordered" evidence="1">
    <location>
        <begin position="618"/>
        <end position="643"/>
    </location>
</feature>